<evidence type="ECO:0000313" key="1">
    <source>
        <dbReference type="EMBL" id="STZ57962.1"/>
    </source>
</evidence>
<dbReference type="Proteomes" id="UP000254978">
    <property type="component" value="Unassembled WGS sequence"/>
</dbReference>
<dbReference type="EMBL" id="UGQT01000001">
    <property type="protein sequence ID" value="STZ57962.1"/>
    <property type="molecule type" value="Genomic_DNA"/>
</dbReference>
<keyword evidence="2" id="KW-1185">Reference proteome</keyword>
<proteinExistence type="predicted"/>
<accession>A0A378TAV9</accession>
<dbReference type="AlphaFoldDB" id="A0A378TAV9"/>
<evidence type="ECO:0000313" key="2">
    <source>
        <dbReference type="Proteomes" id="UP000254978"/>
    </source>
</evidence>
<gene>
    <name evidence="1" type="ORF">NCTC10821_01467</name>
</gene>
<organism evidence="1 2">
    <name type="scientific">Mycolicibacterium tokaiense</name>
    <dbReference type="NCBI Taxonomy" id="39695"/>
    <lineage>
        <taxon>Bacteria</taxon>
        <taxon>Bacillati</taxon>
        <taxon>Actinomycetota</taxon>
        <taxon>Actinomycetes</taxon>
        <taxon>Mycobacteriales</taxon>
        <taxon>Mycobacteriaceae</taxon>
        <taxon>Mycolicibacterium</taxon>
    </lineage>
</organism>
<protein>
    <submittedName>
        <fullName evidence="1">Uncharacterized protein</fullName>
    </submittedName>
</protein>
<name>A0A378TAV9_9MYCO</name>
<reference evidence="1 2" key="1">
    <citation type="submission" date="2018-06" db="EMBL/GenBank/DDBJ databases">
        <authorList>
            <consortium name="Pathogen Informatics"/>
            <person name="Doyle S."/>
        </authorList>
    </citation>
    <scope>NUCLEOTIDE SEQUENCE [LARGE SCALE GENOMIC DNA]</scope>
    <source>
        <strain evidence="1 2">NCTC10821</strain>
    </source>
</reference>
<sequence length="52" mass="5431">MLTALRDCGSVSLQMSQAGDDAGRARVLPPGRATVAVGAEQQVVQLAWVPPR</sequence>